<evidence type="ECO:0000313" key="3">
    <source>
        <dbReference type="Proteomes" id="UP000051529"/>
    </source>
</evidence>
<dbReference type="EMBL" id="JQBQ01000076">
    <property type="protein sequence ID" value="KRN84556.1"/>
    <property type="molecule type" value="Genomic_DNA"/>
</dbReference>
<sequence length="319" mass="37060">MAFITGLDKMTVKAIHKEILTKKYTHNGELIRPEHFAQHLAIDEFKLHNGYKYATAIIDWDTGHILYLAHGKKKQVVYNFIDHVGQDWISHVEAVACDMNSDFEEAFKEKCHQIDIVYDHFHIIKNFNDKVVAAIRKDEQNRLIQAGREGEAAALKHTKYILTAKRTTLIQKDQDARDGKLVAKAGEIFNRPEVKAHGGNEDKYEALLAENKLFLTAELIKEQLDEAYRTHDQVQMCVLAQDIIDICKETENKRSIWFAHLLERHLTGIYTFAKHRISTGKLEGLNNKIKTERRKGYGYPDDEYFFLRLMEASRRKTVY</sequence>
<comment type="caution">
    <text evidence="2">The sequence shown here is derived from an EMBL/GenBank/DDBJ whole genome shotgun (WGS) entry which is preliminary data.</text>
</comment>
<feature type="domain" description="Transposase IS204/IS1001/IS1096/IS1165 DDE" evidence="1">
    <location>
        <begin position="40"/>
        <end position="308"/>
    </location>
</feature>
<dbReference type="PANTHER" id="PTHR33498:SF1">
    <property type="entry name" value="TRANSPOSASE FOR INSERTION SEQUENCE ELEMENT IS1557"/>
    <property type="match status" value="1"/>
</dbReference>
<protein>
    <submittedName>
        <fullName evidence="2">Transposase, IS204 IS1001 IS1096 IS1165 family protein</fullName>
    </submittedName>
</protein>
<dbReference type="InterPro" id="IPR047951">
    <property type="entry name" value="Transpos_ISL3"/>
</dbReference>
<gene>
    <name evidence="2" type="ORF">IV44_GL001836</name>
</gene>
<dbReference type="PANTHER" id="PTHR33498">
    <property type="entry name" value="TRANSPOSASE FOR INSERTION SEQUENCE ELEMENT IS1557"/>
    <property type="match status" value="1"/>
</dbReference>
<dbReference type="InterPro" id="IPR002560">
    <property type="entry name" value="Transposase_DDE"/>
</dbReference>
<reference evidence="2 3" key="1">
    <citation type="journal article" date="2015" name="Genome Announc.">
        <title>Expanding the biotechnology potential of lactobacilli through comparative genomics of 213 strains and associated genera.</title>
        <authorList>
            <person name="Sun Z."/>
            <person name="Harris H.M."/>
            <person name="McCann A."/>
            <person name="Guo C."/>
            <person name="Argimon S."/>
            <person name="Zhang W."/>
            <person name="Yang X."/>
            <person name="Jeffery I.B."/>
            <person name="Cooney J.C."/>
            <person name="Kagawa T.F."/>
            <person name="Liu W."/>
            <person name="Song Y."/>
            <person name="Salvetti E."/>
            <person name="Wrobel A."/>
            <person name="Rasinkangas P."/>
            <person name="Parkhill J."/>
            <person name="Rea M.C."/>
            <person name="O'Sullivan O."/>
            <person name="Ritari J."/>
            <person name="Douillard F.P."/>
            <person name="Paul Ross R."/>
            <person name="Yang R."/>
            <person name="Briner A.E."/>
            <person name="Felis G.E."/>
            <person name="de Vos W.M."/>
            <person name="Barrangou R."/>
            <person name="Klaenhammer T.R."/>
            <person name="Caufield P.W."/>
            <person name="Cui Y."/>
            <person name="Zhang H."/>
            <person name="O'Toole P.W."/>
        </authorList>
    </citation>
    <scope>NUCLEOTIDE SEQUENCE [LARGE SCALE GENOMIC DNA]</scope>
    <source>
        <strain evidence="2 3">DSM 16698</strain>
    </source>
</reference>
<name>A0A0R2KB88_LACAM</name>
<dbReference type="Pfam" id="PF01610">
    <property type="entry name" value="DDE_Tnp_ISL3"/>
    <property type="match status" value="1"/>
</dbReference>
<proteinExistence type="predicted"/>
<organism evidence="2 3">
    <name type="scientific">Lactobacillus amylovorus subsp. animalium DSM 16698</name>
    <dbReference type="NCBI Taxonomy" id="695563"/>
    <lineage>
        <taxon>Bacteria</taxon>
        <taxon>Bacillati</taxon>
        <taxon>Bacillota</taxon>
        <taxon>Bacilli</taxon>
        <taxon>Lactobacillales</taxon>
        <taxon>Lactobacillaceae</taxon>
        <taxon>Lactobacillus</taxon>
        <taxon>Lactobacillus amylovorus subsp. animalium</taxon>
    </lineage>
</organism>
<dbReference type="PATRIC" id="fig|695563.3.peg.1909"/>
<evidence type="ECO:0000313" key="2">
    <source>
        <dbReference type="EMBL" id="KRN84556.1"/>
    </source>
</evidence>
<dbReference type="AlphaFoldDB" id="A0A0R2KB88"/>
<evidence type="ECO:0000259" key="1">
    <source>
        <dbReference type="Pfam" id="PF01610"/>
    </source>
</evidence>
<accession>A0A0R2KB88</accession>
<dbReference type="Proteomes" id="UP000051529">
    <property type="component" value="Unassembled WGS sequence"/>
</dbReference>